<protein>
    <recommendedName>
        <fullName evidence="2">Competence protein CoiA-like N-terminal domain-containing protein</fullName>
    </recommendedName>
</protein>
<dbReference type="OrthoDB" id="1490774at2"/>
<name>A0A4R5D6M5_9BACT</name>
<dbReference type="EMBL" id="SMFL01000021">
    <property type="protein sequence ID" value="TDE09162.1"/>
    <property type="molecule type" value="Genomic_DNA"/>
</dbReference>
<feature type="coiled-coil region" evidence="1">
    <location>
        <begin position="433"/>
        <end position="535"/>
    </location>
</feature>
<dbReference type="Pfam" id="PF25164">
    <property type="entry name" value="CoiA_N"/>
    <property type="match status" value="1"/>
</dbReference>
<dbReference type="RefSeq" id="WP_131962205.1">
    <property type="nucleotide sequence ID" value="NZ_SMFL01000021.1"/>
</dbReference>
<keyword evidence="1" id="KW-0175">Coiled coil</keyword>
<sequence>MNEQNQHDDHSYALNLLDELQHISQVERGRKGYFCPGCRQRMIARKGDIKIHHFAHDPQDVERRGKCSYSDETIRHKLGKEILQHLKHVKVPSLRKYPADGQSGGVQIIRESWTVEADSVAVEMPFYENEEGKIVWGRDLDWKTDSGKFLQIQPDVTFFDETGKPILLIELVATHKISEDKYLKIRNLGIDTIQVSLPTGPSPEIEETFHKTARTKWVYNYERENTEYQHVPPRAGQDISLGDEFEKGLANFERTYECKAFELKEAIRRFRRYLESEQLQALENQSTKKYDELREIQQHIESNGENYRKQLTERSQQDLNQREQDLTRLKLSLFSKEENLKKQTKIWRDDINSKIKALDTKKVLIEQQAKTRLTTLQSEFENWEQTQNLYQIELQNSEQKKNDMDNQLNPKRLILMEKQTLLQKKSQQLTAKSSQLRSKRQDYQMNMQKLKNESELRMNQEKTAFDQNLQNLNKTLEQNLTETENSLLEQLRIEISEEHQDSTEKLKELLKQGDYSTLSLLQRNLKENCEKLEANLIRDLTRNGYRLEDFLNKMK</sequence>
<dbReference type="AlphaFoldDB" id="A0A4R5D6M5"/>
<dbReference type="InterPro" id="IPR057253">
    <property type="entry name" value="CoiA-like_N"/>
</dbReference>
<dbReference type="Proteomes" id="UP000294850">
    <property type="component" value="Unassembled WGS sequence"/>
</dbReference>
<evidence type="ECO:0000313" key="3">
    <source>
        <dbReference type="EMBL" id="TDE09162.1"/>
    </source>
</evidence>
<feature type="domain" description="Competence protein CoiA-like N-terminal" evidence="2">
    <location>
        <begin position="24"/>
        <end position="59"/>
    </location>
</feature>
<feature type="coiled-coil region" evidence="1">
    <location>
        <begin position="366"/>
        <end position="407"/>
    </location>
</feature>
<organism evidence="3 4">
    <name type="scientific">Dyadobacter psychrotolerans</name>
    <dbReference type="NCBI Taxonomy" id="2541721"/>
    <lineage>
        <taxon>Bacteria</taxon>
        <taxon>Pseudomonadati</taxon>
        <taxon>Bacteroidota</taxon>
        <taxon>Cytophagia</taxon>
        <taxon>Cytophagales</taxon>
        <taxon>Spirosomataceae</taxon>
        <taxon>Dyadobacter</taxon>
    </lineage>
</organism>
<evidence type="ECO:0000313" key="4">
    <source>
        <dbReference type="Proteomes" id="UP000294850"/>
    </source>
</evidence>
<comment type="caution">
    <text evidence="3">The sequence shown here is derived from an EMBL/GenBank/DDBJ whole genome shotgun (WGS) entry which is preliminary data.</text>
</comment>
<evidence type="ECO:0000259" key="2">
    <source>
        <dbReference type="Pfam" id="PF25164"/>
    </source>
</evidence>
<evidence type="ECO:0000256" key="1">
    <source>
        <dbReference type="SAM" id="Coils"/>
    </source>
</evidence>
<gene>
    <name evidence="3" type="ORF">E0F88_30905</name>
</gene>
<reference evidence="3 4" key="1">
    <citation type="submission" date="2019-03" db="EMBL/GenBank/DDBJ databases">
        <title>Dyadobacter AR-3-6 sp. nov., isolated from arctic soil.</title>
        <authorList>
            <person name="Chaudhary D.K."/>
        </authorList>
    </citation>
    <scope>NUCLEOTIDE SEQUENCE [LARGE SCALE GENOMIC DNA]</scope>
    <source>
        <strain evidence="3 4">AR-3-6</strain>
    </source>
</reference>
<proteinExistence type="predicted"/>
<accession>A0A4R5D6M5</accession>
<keyword evidence="4" id="KW-1185">Reference proteome</keyword>